<name>A0A1I7XTB5_HETBA</name>
<feature type="domain" description="Fibronectin type-III" evidence="3">
    <location>
        <begin position="192"/>
        <end position="307"/>
    </location>
</feature>
<dbReference type="PANTHER" id="PTHR46708:SF2">
    <property type="entry name" value="FIBRONECTIN TYPE-III DOMAIN-CONTAINING PROTEIN"/>
    <property type="match status" value="1"/>
</dbReference>
<accession>A0A1I7XTB5</accession>
<feature type="transmembrane region" description="Helical" evidence="2">
    <location>
        <begin position="84"/>
        <end position="103"/>
    </location>
</feature>
<evidence type="ECO:0000313" key="5">
    <source>
        <dbReference type="WBParaSite" id="Hba_20576"/>
    </source>
</evidence>
<evidence type="ECO:0000259" key="3">
    <source>
        <dbReference type="PROSITE" id="PS50853"/>
    </source>
</evidence>
<proteinExistence type="predicted"/>
<protein>
    <submittedName>
        <fullName evidence="5">Fibronectin type-III domain-containing protein</fullName>
    </submittedName>
</protein>
<dbReference type="InterPro" id="IPR013783">
    <property type="entry name" value="Ig-like_fold"/>
</dbReference>
<dbReference type="CDD" id="cd00063">
    <property type="entry name" value="FN3"/>
    <property type="match status" value="3"/>
</dbReference>
<dbReference type="Gene3D" id="2.60.40.10">
    <property type="entry name" value="Immunoglobulins"/>
    <property type="match status" value="3"/>
</dbReference>
<keyword evidence="2" id="KW-0812">Transmembrane</keyword>
<dbReference type="InterPro" id="IPR036116">
    <property type="entry name" value="FN3_sf"/>
</dbReference>
<dbReference type="InterPro" id="IPR003961">
    <property type="entry name" value="FN3_dom"/>
</dbReference>
<dbReference type="PROSITE" id="PS50853">
    <property type="entry name" value="FN3"/>
    <property type="match status" value="2"/>
</dbReference>
<keyword evidence="2" id="KW-1133">Transmembrane helix</keyword>
<sequence length="557" mass="63319">MIFWSSGGVKVTVEESLATAQIVPYVGDNQDYSQTLTGLQMGHTYSVHVQVWLTTLQIMVLQIISFQAKFVYLYSFFKLIFLKYIILLLSNNILLDIVSYFSFTSSNHNTCILYNLDFRWNFEVQAANPSGETQWSRTETAQTQTNGEIIEYEYEVNPTDRRTAVQKMTNNMRGTRAQIGNLQPYTRYNVKAPPFVRVINTGADNAHLVWQSPHPYGGYVDKYKCKYGVTGTKQFQERQFPAHSPCQQRMIERQQLPPTPPGARLHCGRIDKLQPEQTYDFQVSAHVQNGGWSPWSEPERTRVTEQAVNVLSVDKIAGTESSLTVAWNVRPDDRSRVTSFQLHIQPVDGSSRPQTFNVDRTTYQYSTTMWTDAATLTALAVAPRVIAEEATSITIEWDSRNTEAGGFIVEYSPWSAEQSITTRQGAPGSVRDLRVKAVSPNEVHVQWLAPLVQRGTIVGYDISYRLKNRLACPEEEPRDVSRDFVTVYNHKDLDYTITGLLPYSLYEDDWAKLERQIANTSDTKITIDGLTPFTKYIMRVKAYNSIGGGKSQSIFIH</sequence>
<dbReference type="PANTHER" id="PTHR46708">
    <property type="entry name" value="TENASCIN"/>
    <property type="match status" value="1"/>
</dbReference>
<evidence type="ECO:0000256" key="1">
    <source>
        <dbReference type="ARBA" id="ARBA00022737"/>
    </source>
</evidence>
<keyword evidence="4" id="KW-1185">Reference proteome</keyword>
<reference evidence="5" key="1">
    <citation type="submission" date="2016-11" db="UniProtKB">
        <authorList>
            <consortium name="WormBaseParasite"/>
        </authorList>
    </citation>
    <scope>IDENTIFICATION</scope>
</reference>
<dbReference type="AlphaFoldDB" id="A0A1I7XTB5"/>
<dbReference type="SUPFAM" id="SSF49265">
    <property type="entry name" value="Fibronectin type III"/>
    <property type="match status" value="3"/>
</dbReference>
<evidence type="ECO:0000313" key="4">
    <source>
        <dbReference type="Proteomes" id="UP000095283"/>
    </source>
</evidence>
<dbReference type="PRINTS" id="PR00014">
    <property type="entry name" value="FNTYPEIII"/>
</dbReference>
<evidence type="ECO:0000256" key="2">
    <source>
        <dbReference type="SAM" id="Phobius"/>
    </source>
</evidence>
<dbReference type="Pfam" id="PF00041">
    <property type="entry name" value="fn3"/>
    <property type="match status" value="2"/>
</dbReference>
<feature type="domain" description="Fibronectin type-III" evidence="3">
    <location>
        <begin position="429"/>
        <end position="557"/>
    </location>
</feature>
<keyword evidence="2" id="KW-0472">Membrane</keyword>
<feature type="transmembrane region" description="Helical" evidence="2">
    <location>
        <begin position="51"/>
        <end position="72"/>
    </location>
</feature>
<dbReference type="InterPro" id="IPR050991">
    <property type="entry name" value="ECM_Regulatory_Proteins"/>
</dbReference>
<keyword evidence="1" id="KW-0677">Repeat</keyword>
<dbReference type="SMART" id="SM00060">
    <property type="entry name" value="FN3"/>
    <property type="match status" value="2"/>
</dbReference>
<organism evidence="4 5">
    <name type="scientific">Heterorhabditis bacteriophora</name>
    <name type="common">Entomopathogenic nematode worm</name>
    <dbReference type="NCBI Taxonomy" id="37862"/>
    <lineage>
        <taxon>Eukaryota</taxon>
        <taxon>Metazoa</taxon>
        <taxon>Ecdysozoa</taxon>
        <taxon>Nematoda</taxon>
        <taxon>Chromadorea</taxon>
        <taxon>Rhabditida</taxon>
        <taxon>Rhabditina</taxon>
        <taxon>Rhabditomorpha</taxon>
        <taxon>Strongyloidea</taxon>
        <taxon>Heterorhabditidae</taxon>
        <taxon>Heterorhabditis</taxon>
    </lineage>
</organism>
<dbReference type="Proteomes" id="UP000095283">
    <property type="component" value="Unplaced"/>
</dbReference>
<dbReference type="WBParaSite" id="Hba_20576">
    <property type="protein sequence ID" value="Hba_20576"/>
    <property type="gene ID" value="Hba_20576"/>
</dbReference>